<evidence type="ECO:0000259" key="1">
    <source>
        <dbReference type="Pfam" id="PF03184"/>
    </source>
</evidence>
<dbReference type="AlphaFoldDB" id="A0A2Z6R735"/>
<accession>A0A2Z6R735</accession>
<dbReference type="STRING" id="94130.A0A2Z6R735"/>
<keyword evidence="3" id="KW-1185">Reference proteome</keyword>
<name>A0A2Z6R735_9GLOM</name>
<evidence type="ECO:0000313" key="3">
    <source>
        <dbReference type="Proteomes" id="UP000247702"/>
    </source>
</evidence>
<protein>
    <recommendedName>
        <fullName evidence="1">DDE-1 domain-containing protein</fullName>
    </recommendedName>
</protein>
<feature type="domain" description="DDE-1" evidence="1">
    <location>
        <begin position="153"/>
        <end position="217"/>
    </location>
</feature>
<reference evidence="2 3" key="1">
    <citation type="submission" date="2017-11" db="EMBL/GenBank/DDBJ databases">
        <title>The genome of Rhizophagus clarus HR1 reveals common genetic basis of auxotrophy among arbuscular mycorrhizal fungi.</title>
        <authorList>
            <person name="Kobayashi Y."/>
        </authorList>
    </citation>
    <scope>NUCLEOTIDE SEQUENCE [LARGE SCALE GENOMIC DNA]</scope>
    <source>
        <strain evidence="2 3">HR1</strain>
    </source>
</reference>
<evidence type="ECO:0000313" key="2">
    <source>
        <dbReference type="EMBL" id="GBB93594.1"/>
    </source>
</evidence>
<proteinExistence type="predicted"/>
<sequence length="219" mass="26341">MALSHCSTKGINIKLIIKNFEDFFMKQIVRNLNIHNYDGRIQNHQELKSLNNSKLVDFILHPLHSTKDYMECLYLLFEAFERLKNKYNYLDNYVIPVVTDWSEQVNIRRAITLRINKEDESGISNQKKIRNIFMNHFRKSKDIEYRMIIDLLDTNIKLIYLSSNITAHLQSMNTEIIHSFKSKYKQEFYKHLIYQFDKEIDYEKNKLNVKETIDYIVTS</sequence>
<organism evidence="2 3">
    <name type="scientific">Rhizophagus clarus</name>
    <dbReference type="NCBI Taxonomy" id="94130"/>
    <lineage>
        <taxon>Eukaryota</taxon>
        <taxon>Fungi</taxon>
        <taxon>Fungi incertae sedis</taxon>
        <taxon>Mucoromycota</taxon>
        <taxon>Glomeromycotina</taxon>
        <taxon>Glomeromycetes</taxon>
        <taxon>Glomerales</taxon>
        <taxon>Glomeraceae</taxon>
        <taxon>Rhizophagus</taxon>
    </lineage>
</organism>
<dbReference type="Pfam" id="PF03184">
    <property type="entry name" value="DDE_1"/>
    <property type="match status" value="1"/>
</dbReference>
<dbReference type="Proteomes" id="UP000247702">
    <property type="component" value="Unassembled WGS sequence"/>
</dbReference>
<dbReference type="GO" id="GO:0003676">
    <property type="term" value="F:nucleic acid binding"/>
    <property type="evidence" value="ECO:0007669"/>
    <property type="project" value="InterPro"/>
</dbReference>
<comment type="caution">
    <text evidence="2">The sequence shown here is derived from an EMBL/GenBank/DDBJ whole genome shotgun (WGS) entry which is preliminary data.</text>
</comment>
<gene>
    <name evidence="2" type="ORF">RclHR1_00220028</name>
</gene>
<dbReference type="EMBL" id="BEXD01001335">
    <property type="protein sequence ID" value="GBB93594.1"/>
    <property type="molecule type" value="Genomic_DNA"/>
</dbReference>
<dbReference type="InterPro" id="IPR004875">
    <property type="entry name" value="DDE_SF_endonuclease_dom"/>
</dbReference>